<dbReference type="InterPro" id="IPR000277">
    <property type="entry name" value="Cys/Met-Metab_PyrdxlP-dep_enz"/>
</dbReference>
<comment type="catalytic activity">
    <reaction evidence="5">
        <text>L,L-cystathionine + H2O = L-homocysteine + pyruvate + NH4(+)</text>
        <dbReference type="Rhea" id="RHEA:13965"/>
        <dbReference type="ChEBI" id="CHEBI:15361"/>
        <dbReference type="ChEBI" id="CHEBI:15377"/>
        <dbReference type="ChEBI" id="CHEBI:28938"/>
        <dbReference type="ChEBI" id="CHEBI:58161"/>
        <dbReference type="ChEBI" id="CHEBI:58199"/>
    </reaction>
</comment>
<dbReference type="Proteomes" id="UP000199073">
    <property type="component" value="Unassembled WGS sequence"/>
</dbReference>
<keyword evidence="4 8" id="KW-0456">Lyase</keyword>
<comment type="cofactor">
    <cofactor evidence="1 7">
        <name>pyridoxal 5'-phosphate</name>
        <dbReference type="ChEBI" id="CHEBI:597326"/>
    </cofactor>
</comment>
<dbReference type="Gene3D" id="3.90.1150.10">
    <property type="entry name" value="Aspartate Aminotransferase, domain 1"/>
    <property type="match status" value="1"/>
</dbReference>
<dbReference type="EMBL" id="FNJI01000027">
    <property type="protein sequence ID" value="SDP59402.1"/>
    <property type="molecule type" value="Genomic_DNA"/>
</dbReference>
<name>A0A1H0TZA1_9BACT</name>
<proteinExistence type="inferred from homology"/>
<comment type="similarity">
    <text evidence="2 7">Belongs to the trans-sulfuration enzymes family.</text>
</comment>
<dbReference type="InterPro" id="IPR015422">
    <property type="entry name" value="PyrdxlP-dep_Trfase_small"/>
</dbReference>
<dbReference type="GO" id="GO:0019346">
    <property type="term" value="P:transsulfuration"/>
    <property type="evidence" value="ECO:0007669"/>
    <property type="project" value="InterPro"/>
</dbReference>
<evidence type="ECO:0000313" key="9">
    <source>
        <dbReference type="Proteomes" id="UP000199073"/>
    </source>
</evidence>
<organism evidence="8 9">
    <name type="scientific">Desulforhopalus singaporensis</name>
    <dbReference type="NCBI Taxonomy" id="91360"/>
    <lineage>
        <taxon>Bacteria</taxon>
        <taxon>Pseudomonadati</taxon>
        <taxon>Thermodesulfobacteriota</taxon>
        <taxon>Desulfobulbia</taxon>
        <taxon>Desulfobulbales</taxon>
        <taxon>Desulfocapsaceae</taxon>
        <taxon>Desulforhopalus</taxon>
    </lineage>
</organism>
<evidence type="ECO:0000256" key="5">
    <source>
        <dbReference type="ARBA" id="ARBA00047517"/>
    </source>
</evidence>
<dbReference type="InterPro" id="IPR015421">
    <property type="entry name" value="PyrdxlP-dep_Trfase_major"/>
</dbReference>
<dbReference type="Pfam" id="PF01053">
    <property type="entry name" value="Cys_Met_Meta_PP"/>
    <property type="match status" value="1"/>
</dbReference>
<dbReference type="STRING" id="91360.SAMN05660330_03319"/>
<dbReference type="FunFam" id="3.40.640.10:FF:000046">
    <property type="entry name" value="Cystathionine gamma-lyase"/>
    <property type="match status" value="1"/>
</dbReference>
<evidence type="ECO:0000256" key="1">
    <source>
        <dbReference type="ARBA" id="ARBA00001933"/>
    </source>
</evidence>
<dbReference type="PIRSF" id="PIRSF001434">
    <property type="entry name" value="CGS"/>
    <property type="match status" value="1"/>
</dbReference>
<dbReference type="NCBIfam" id="TIGR01324">
    <property type="entry name" value="cysta_beta_ly_B"/>
    <property type="match status" value="1"/>
</dbReference>
<dbReference type="PANTHER" id="PTHR43500:SF1">
    <property type="entry name" value="CYSTATHIONINE BETA-LYASE-RELATED"/>
    <property type="match status" value="1"/>
</dbReference>
<keyword evidence="3 6" id="KW-0663">Pyridoxal phosphate</keyword>
<dbReference type="GO" id="GO:0047804">
    <property type="term" value="F:cysteine-S-conjugate beta-lyase activity"/>
    <property type="evidence" value="ECO:0007669"/>
    <property type="project" value="InterPro"/>
</dbReference>
<reference evidence="8 9" key="1">
    <citation type="submission" date="2016-10" db="EMBL/GenBank/DDBJ databases">
        <authorList>
            <person name="de Groot N.N."/>
        </authorList>
    </citation>
    <scope>NUCLEOTIDE SEQUENCE [LARGE SCALE GENOMIC DNA]</scope>
    <source>
        <strain evidence="8 9">DSM 12130</strain>
    </source>
</reference>
<evidence type="ECO:0000256" key="2">
    <source>
        <dbReference type="ARBA" id="ARBA00009077"/>
    </source>
</evidence>
<dbReference type="SUPFAM" id="SSF53383">
    <property type="entry name" value="PLP-dependent transferases"/>
    <property type="match status" value="1"/>
</dbReference>
<dbReference type="RefSeq" id="WP_092224834.1">
    <property type="nucleotide sequence ID" value="NZ_FNJI01000027.1"/>
</dbReference>
<dbReference type="PANTHER" id="PTHR43500">
    <property type="entry name" value="CYSTATHIONINE BETA-LYASE-RELATED"/>
    <property type="match status" value="1"/>
</dbReference>
<protein>
    <submittedName>
        <fullName evidence="8">Cystathionine beta-lyase</fullName>
    </submittedName>
</protein>
<evidence type="ECO:0000313" key="8">
    <source>
        <dbReference type="EMBL" id="SDP59402.1"/>
    </source>
</evidence>
<feature type="modified residue" description="N6-(pyridoxal phosphate)lysine" evidence="6">
    <location>
        <position position="206"/>
    </location>
</feature>
<dbReference type="Gene3D" id="3.40.640.10">
    <property type="entry name" value="Type I PLP-dependent aspartate aminotransferase-like (Major domain)"/>
    <property type="match status" value="1"/>
</dbReference>
<evidence type="ECO:0000256" key="6">
    <source>
        <dbReference type="PIRSR" id="PIRSR001434-2"/>
    </source>
</evidence>
<dbReference type="InterPro" id="IPR006233">
    <property type="entry name" value="Cys_b_lyase_bac"/>
</dbReference>
<evidence type="ECO:0000256" key="4">
    <source>
        <dbReference type="ARBA" id="ARBA00023239"/>
    </source>
</evidence>
<evidence type="ECO:0000256" key="3">
    <source>
        <dbReference type="ARBA" id="ARBA00022898"/>
    </source>
</evidence>
<accession>A0A1H0TZA1</accession>
<dbReference type="AlphaFoldDB" id="A0A1H0TZA1"/>
<keyword evidence="9" id="KW-1185">Reference proteome</keyword>
<gene>
    <name evidence="8" type="ORF">SAMN05660330_03319</name>
</gene>
<dbReference type="GO" id="GO:0030170">
    <property type="term" value="F:pyridoxal phosphate binding"/>
    <property type="evidence" value="ECO:0007669"/>
    <property type="project" value="InterPro"/>
</dbReference>
<dbReference type="InterPro" id="IPR015424">
    <property type="entry name" value="PyrdxlP-dep_Trfase"/>
</dbReference>
<dbReference type="GO" id="GO:0019450">
    <property type="term" value="P:L-cysteine catabolic process to pyruvate"/>
    <property type="evidence" value="ECO:0007669"/>
    <property type="project" value="TreeGrafter"/>
</dbReference>
<sequence>MKQQTRLISTIWSERDNSCAKTINPPIYRGSTVLFDSYRDMVNAGKNQYEGITYGTDRLPTQRQFEEAMRLLEGAVLTRIFPSGIAAIQNALMACTRSGDHILVCDNAYGPGQRFCRKILKKFGIDHTPIPANAGGDIERYLQPNTVLILLESPGSQSFELQDIPAITEIARERDIITMLDNTWATPLFLKPFDIGVDITIHSLTKYISGYSDLLAGSVSTNEKLSPVIDKYYKTMEIYTPAEECYLALRGMHSLEPRLLQHQQSALTVARWLENHPLVDKVLHPALDSHPEHHIWKRDFTGSSGLFSFTFKKDYSEQQLAQFIDALRLFHLGYSWGGYKSLVTAGKLSRATECRYKDKTIIRLNIGLEACSDILEDLEQGLSRLS</sequence>
<dbReference type="OrthoDB" id="9805807at2"/>
<evidence type="ECO:0000256" key="7">
    <source>
        <dbReference type="RuleBase" id="RU362118"/>
    </source>
</evidence>